<dbReference type="EMBL" id="ML121539">
    <property type="protein sequence ID" value="RPB24998.1"/>
    <property type="molecule type" value="Genomic_DNA"/>
</dbReference>
<dbReference type="InParanoid" id="A0A3N4LTI9"/>
<accession>A0A3N4LTI9</accession>
<reference evidence="1 2" key="1">
    <citation type="journal article" date="2018" name="Nat. Ecol. Evol.">
        <title>Pezizomycetes genomes reveal the molecular basis of ectomycorrhizal truffle lifestyle.</title>
        <authorList>
            <person name="Murat C."/>
            <person name="Payen T."/>
            <person name="Noel B."/>
            <person name="Kuo A."/>
            <person name="Morin E."/>
            <person name="Chen J."/>
            <person name="Kohler A."/>
            <person name="Krizsan K."/>
            <person name="Balestrini R."/>
            <person name="Da Silva C."/>
            <person name="Montanini B."/>
            <person name="Hainaut M."/>
            <person name="Levati E."/>
            <person name="Barry K.W."/>
            <person name="Belfiori B."/>
            <person name="Cichocki N."/>
            <person name="Clum A."/>
            <person name="Dockter R.B."/>
            <person name="Fauchery L."/>
            <person name="Guy J."/>
            <person name="Iotti M."/>
            <person name="Le Tacon F."/>
            <person name="Lindquist E.A."/>
            <person name="Lipzen A."/>
            <person name="Malagnac F."/>
            <person name="Mello A."/>
            <person name="Molinier V."/>
            <person name="Miyauchi S."/>
            <person name="Poulain J."/>
            <person name="Riccioni C."/>
            <person name="Rubini A."/>
            <person name="Sitrit Y."/>
            <person name="Splivallo R."/>
            <person name="Traeger S."/>
            <person name="Wang M."/>
            <person name="Zifcakova L."/>
            <person name="Wipf D."/>
            <person name="Zambonelli A."/>
            <person name="Paolocci F."/>
            <person name="Nowrousian M."/>
            <person name="Ottonello S."/>
            <person name="Baldrian P."/>
            <person name="Spatafora J.W."/>
            <person name="Henrissat B."/>
            <person name="Nagy L.G."/>
            <person name="Aury J.M."/>
            <person name="Wincker P."/>
            <person name="Grigoriev I.V."/>
            <person name="Bonfante P."/>
            <person name="Martin F.M."/>
        </authorList>
    </citation>
    <scope>NUCLEOTIDE SEQUENCE [LARGE SCALE GENOMIC DNA]</scope>
    <source>
        <strain evidence="1 2">ATCC MYA-4762</strain>
    </source>
</reference>
<dbReference type="AlphaFoldDB" id="A0A3N4LTI9"/>
<gene>
    <name evidence="1" type="ORF">L211DRAFT_133663</name>
</gene>
<evidence type="ECO:0000313" key="1">
    <source>
        <dbReference type="EMBL" id="RPB24998.1"/>
    </source>
</evidence>
<sequence>MEQVRVLQPVSVSNVYIPRHLPGIKRAIPATPRNLRPGPKPKPLEERVYRSIPISGDDTEYTWPLEDYVHTAYINTQ</sequence>
<dbReference type="Proteomes" id="UP000267821">
    <property type="component" value="Unassembled WGS sequence"/>
</dbReference>
<name>A0A3N4LTI9_9PEZI</name>
<organism evidence="1 2">
    <name type="scientific">Terfezia boudieri ATCC MYA-4762</name>
    <dbReference type="NCBI Taxonomy" id="1051890"/>
    <lineage>
        <taxon>Eukaryota</taxon>
        <taxon>Fungi</taxon>
        <taxon>Dikarya</taxon>
        <taxon>Ascomycota</taxon>
        <taxon>Pezizomycotina</taxon>
        <taxon>Pezizomycetes</taxon>
        <taxon>Pezizales</taxon>
        <taxon>Pezizaceae</taxon>
        <taxon>Terfezia</taxon>
    </lineage>
</organism>
<protein>
    <submittedName>
        <fullName evidence="1">Uncharacterized protein</fullName>
    </submittedName>
</protein>
<proteinExistence type="predicted"/>
<evidence type="ECO:0000313" key="2">
    <source>
        <dbReference type="Proteomes" id="UP000267821"/>
    </source>
</evidence>
<keyword evidence="2" id="KW-1185">Reference proteome</keyword>